<name>A0A5M6BQ82_9TREE</name>
<dbReference type="InterPro" id="IPR010357">
    <property type="entry name" value="TXNDC17_dom"/>
</dbReference>
<gene>
    <name evidence="2" type="ORF">CI109_104888</name>
</gene>
<dbReference type="OrthoDB" id="78947at2759"/>
<evidence type="ECO:0000313" key="2">
    <source>
        <dbReference type="EMBL" id="WWD20412.1"/>
    </source>
</evidence>
<dbReference type="EMBL" id="CP144058">
    <property type="protein sequence ID" value="WWD20412.1"/>
    <property type="molecule type" value="Genomic_DNA"/>
</dbReference>
<dbReference type="InterPro" id="IPR045108">
    <property type="entry name" value="TXNDC17-like"/>
</dbReference>
<proteinExistence type="inferred from homology"/>
<dbReference type="Pfam" id="PF06110">
    <property type="entry name" value="TXD17-like_Trx"/>
    <property type="match status" value="1"/>
</dbReference>
<evidence type="ECO:0000313" key="3">
    <source>
        <dbReference type="Proteomes" id="UP000322225"/>
    </source>
</evidence>
<dbReference type="AlphaFoldDB" id="A0A5M6BQ82"/>
<sequence>MPLISTPFPHVANSINGPTAPAATFLIFYSDYVDGQMWCPDCRAVESTVKEAFDGPEKPKGIINWVGIKEEWRKPNNKARVDYNVVGIPTIIRIENGKETARLVEDEILDKQRFEAFLK</sequence>
<reference evidence="2" key="2">
    <citation type="submission" date="2024-01" db="EMBL/GenBank/DDBJ databases">
        <title>Comparative genomics of Cryptococcus and Kwoniella reveals pathogenesis evolution and contrasting modes of karyotype evolution via chromosome fusion or intercentromeric recombination.</title>
        <authorList>
            <person name="Coelho M.A."/>
            <person name="David-Palma M."/>
            <person name="Shea T."/>
            <person name="Bowers K."/>
            <person name="McGinley-Smith S."/>
            <person name="Mohammad A.W."/>
            <person name="Gnirke A."/>
            <person name="Yurkov A.M."/>
            <person name="Nowrousian M."/>
            <person name="Sun S."/>
            <person name="Cuomo C.A."/>
            <person name="Heitman J."/>
        </authorList>
    </citation>
    <scope>NUCLEOTIDE SEQUENCE</scope>
    <source>
        <strain evidence="2">CBS 12478</strain>
    </source>
</reference>
<protein>
    <submittedName>
        <fullName evidence="2">Uncharacterized protein</fullName>
    </submittedName>
</protein>
<reference evidence="2" key="1">
    <citation type="submission" date="2017-08" db="EMBL/GenBank/DDBJ databases">
        <authorList>
            <person name="Cuomo C."/>
            <person name="Billmyre B."/>
            <person name="Heitman J."/>
        </authorList>
    </citation>
    <scope>NUCLEOTIDE SEQUENCE</scope>
    <source>
        <strain evidence="2">CBS 12478</strain>
    </source>
</reference>
<organism evidence="2 3">
    <name type="scientific">Kwoniella shandongensis</name>
    <dbReference type="NCBI Taxonomy" id="1734106"/>
    <lineage>
        <taxon>Eukaryota</taxon>
        <taxon>Fungi</taxon>
        <taxon>Dikarya</taxon>
        <taxon>Basidiomycota</taxon>
        <taxon>Agaricomycotina</taxon>
        <taxon>Tremellomycetes</taxon>
        <taxon>Tremellales</taxon>
        <taxon>Cryptococcaceae</taxon>
        <taxon>Kwoniella</taxon>
    </lineage>
</organism>
<evidence type="ECO:0000256" key="1">
    <source>
        <dbReference type="ARBA" id="ARBA00008987"/>
    </source>
</evidence>
<keyword evidence="3" id="KW-1185">Reference proteome</keyword>
<dbReference type="KEGG" id="ksn:43591898"/>
<dbReference type="InterPro" id="IPR036249">
    <property type="entry name" value="Thioredoxin-like_sf"/>
</dbReference>
<dbReference type="RefSeq" id="XP_031857984.1">
    <property type="nucleotide sequence ID" value="XM_032007727.1"/>
</dbReference>
<dbReference type="GO" id="GO:0047134">
    <property type="term" value="F:protein-disulfide reductase [NAD(P)H] activity"/>
    <property type="evidence" value="ECO:0007669"/>
    <property type="project" value="InterPro"/>
</dbReference>
<dbReference type="GO" id="GO:0005829">
    <property type="term" value="C:cytosol"/>
    <property type="evidence" value="ECO:0007669"/>
    <property type="project" value="TreeGrafter"/>
</dbReference>
<accession>A0A5M6BQ82</accession>
<dbReference type="PANTHER" id="PTHR12452">
    <property type="entry name" value="42-9-9 PROTEIN-RELATED"/>
    <property type="match status" value="1"/>
</dbReference>
<dbReference type="FunFam" id="3.40.30.10:FF:000304">
    <property type="entry name" value="Unplaced genomic scaffold supercont1.12, whole genome shotgun sequence"/>
    <property type="match status" value="1"/>
</dbReference>
<dbReference type="Gene3D" id="3.40.30.10">
    <property type="entry name" value="Glutaredoxin"/>
    <property type="match status" value="1"/>
</dbReference>
<dbReference type="Proteomes" id="UP000322225">
    <property type="component" value="Chromosome 8"/>
</dbReference>
<dbReference type="SUPFAM" id="SSF52833">
    <property type="entry name" value="Thioredoxin-like"/>
    <property type="match status" value="1"/>
</dbReference>
<dbReference type="GeneID" id="43591898"/>
<dbReference type="PANTHER" id="PTHR12452:SF0">
    <property type="entry name" value="THIOREDOXIN DOMAIN-CONTAINING PROTEIN 17"/>
    <property type="match status" value="1"/>
</dbReference>
<comment type="similarity">
    <text evidence="1">Belongs to the thioredoxin family.</text>
</comment>